<dbReference type="Pfam" id="PF12937">
    <property type="entry name" value="F-box-like"/>
    <property type="match status" value="1"/>
</dbReference>
<keyword evidence="3" id="KW-1185">Reference proteome</keyword>
<evidence type="ECO:0000313" key="2">
    <source>
        <dbReference type="EMBL" id="KIM25705.1"/>
    </source>
</evidence>
<dbReference type="STRING" id="933852.A0A0C3AMA2"/>
<dbReference type="SUPFAM" id="SSF52047">
    <property type="entry name" value="RNI-like"/>
    <property type="match status" value="1"/>
</dbReference>
<name>A0A0C3AMA2_SERVB</name>
<accession>A0A0C3AMA2</accession>
<dbReference type="EMBL" id="KN824312">
    <property type="protein sequence ID" value="KIM25705.1"/>
    <property type="molecule type" value="Genomic_DNA"/>
</dbReference>
<feature type="domain" description="F-box" evidence="1">
    <location>
        <begin position="5"/>
        <end position="36"/>
    </location>
</feature>
<dbReference type="AlphaFoldDB" id="A0A0C3AMA2"/>
<evidence type="ECO:0000259" key="1">
    <source>
        <dbReference type="Pfam" id="PF12937"/>
    </source>
</evidence>
<reference evidence="2 3" key="1">
    <citation type="submission" date="2014-04" db="EMBL/GenBank/DDBJ databases">
        <authorList>
            <consortium name="DOE Joint Genome Institute"/>
            <person name="Kuo A."/>
            <person name="Zuccaro A."/>
            <person name="Kohler A."/>
            <person name="Nagy L.G."/>
            <person name="Floudas D."/>
            <person name="Copeland A."/>
            <person name="Barry K.W."/>
            <person name="Cichocki N."/>
            <person name="Veneault-Fourrey C."/>
            <person name="LaButti K."/>
            <person name="Lindquist E.A."/>
            <person name="Lipzen A."/>
            <person name="Lundell T."/>
            <person name="Morin E."/>
            <person name="Murat C."/>
            <person name="Sun H."/>
            <person name="Tunlid A."/>
            <person name="Henrissat B."/>
            <person name="Grigoriev I.V."/>
            <person name="Hibbett D.S."/>
            <person name="Martin F."/>
            <person name="Nordberg H.P."/>
            <person name="Cantor M.N."/>
            <person name="Hua S.X."/>
        </authorList>
    </citation>
    <scope>NUCLEOTIDE SEQUENCE [LARGE SCALE GENOMIC DNA]</scope>
    <source>
        <strain evidence="2 3">MAFF 305830</strain>
    </source>
</reference>
<dbReference type="SUPFAM" id="SSF81383">
    <property type="entry name" value="F-box domain"/>
    <property type="match status" value="1"/>
</dbReference>
<dbReference type="Proteomes" id="UP000054097">
    <property type="component" value="Unassembled WGS sequence"/>
</dbReference>
<dbReference type="OrthoDB" id="3266756at2759"/>
<dbReference type="HOGENOM" id="CLU_046749_0_0_1"/>
<evidence type="ECO:0000313" key="3">
    <source>
        <dbReference type="Proteomes" id="UP000054097"/>
    </source>
</evidence>
<dbReference type="InterPro" id="IPR036047">
    <property type="entry name" value="F-box-like_dom_sf"/>
</dbReference>
<proteinExistence type="predicted"/>
<dbReference type="InterPro" id="IPR001810">
    <property type="entry name" value="F-box_dom"/>
</dbReference>
<sequence>MVSADNLPYDVLPLIFHHLSSGTDLVSVSLVSKSFSGGVLPILYETVNIRIDVAKRLGVVTSPFHTLLKNVHLQLFVRNISIHSIPLERARPSPAFMLDLCKLLPKLTNLASFSYTVPTLMALLPPMLPGLVACGNLKELKIMGEHVGNVQAEMLTKVGKSGSMEGIEHVNQETAYSSQSPHGLGKLWLKNPSPSIMQRLDKWIEGNKHTLKSLSILDAPSLSTEFLRLLVTHVPHLTSLTLTQCPDIDHWKVLGMLEHLSDLKSLCLNVMSHSTPPNPSPISTSLKHLRCLFLISQSFNSIPKLQATFTGILAPFQEAGLESITFEAMDSSVLPLTVATAIGEFHGKTLKRLNLLRMVASKDAIQAICERCEILEQLCLDFGPEMKPPAKGLITILASLRKLHTLVDARCLKPHHDHGGQDIRLTAQDVSSIAKIVPSLRKIINANRCWNVSKSAYGTWVSTASRINTTSPPISFIRDS</sequence>
<dbReference type="CDD" id="cd09917">
    <property type="entry name" value="F-box_SF"/>
    <property type="match status" value="1"/>
</dbReference>
<gene>
    <name evidence="2" type="ORF">M408DRAFT_314988</name>
</gene>
<organism evidence="2 3">
    <name type="scientific">Serendipita vermifera MAFF 305830</name>
    <dbReference type="NCBI Taxonomy" id="933852"/>
    <lineage>
        <taxon>Eukaryota</taxon>
        <taxon>Fungi</taxon>
        <taxon>Dikarya</taxon>
        <taxon>Basidiomycota</taxon>
        <taxon>Agaricomycotina</taxon>
        <taxon>Agaricomycetes</taxon>
        <taxon>Sebacinales</taxon>
        <taxon>Serendipitaceae</taxon>
        <taxon>Serendipita</taxon>
    </lineage>
</organism>
<dbReference type="InterPro" id="IPR032675">
    <property type="entry name" value="LRR_dom_sf"/>
</dbReference>
<protein>
    <recommendedName>
        <fullName evidence="1">F-box domain-containing protein</fullName>
    </recommendedName>
</protein>
<reference evidence="3" key="2">
    <citation type="submission" date="2015-01" db="EMBL/GenBank/DDBJ databases">
        <title>Evolutionary Origins and Diversification of the Mycorrhizal Mutualists.</title>
        <authorList>
            <consortium name="DOE Joint Genome Institute"/>
            <consortium name="Mycorrhizal Genomics Consortium"/>
            <person name="Kohler A."/>
            <person name="Kuo A."/>
            <person name="Nagy L.G."/>
            <person name="Floudas D."/>
            <person name="Copeland A."/>
            <person name="Barry K.W."/>
            <person name="Cichocki N."/>
            <person name="Veneault-Fourrey C."/>
            <person name="LaButti K."/>
            <person name="Lindquist E.A."/>
            <person name="Lipzen A."/>
            <person name="Lundell T."/>
            <person name="Morin E."/>
            <person name="Murat C."/>
            <person name="Riley R."/>
            <person name="Ohm R."/>
            <person name="Sun H."/>
            <person name="Tunlid A."/>
            <person name="Henrissat B."/>
            <person name="Grigoriev I.V."/>
            <person name="Hibbett D.S."/>
            <person name="Martin F."/>
        </authorList>
    </citation>
    <scope>NUCLEOTIDE SEQUENCE [LARGE SCALE GENOMIC DNA]</scope>
    <source>
        <strain evidence="3">MAFF 305830</strain>
    </source>
</reference>
<dbReference type="Gene3D" id="3.80.10.10">
    <property type="entry name" value="Ribonuclease Inhibitor"/>
    <property type="match status" value="1"/>
</dbReference>